<dbReference type="SUPFAM" id="SSF49785">
    <property type="entry name" value="Galactose-binding domain-like"/>
    <property type="match status" value="1"/>
</dbReference>
<proteinExistence type="predicted"/>
<keyword evidence="2 7" id="KW-0418">Kinase</keyword>
<dbReference type="PANTHER" id="PTHR24421">
    <property type="entry name" value="NITRATE/NITRITE SENSOR PROTEIN NARX-RELATED"/>
    <property type="match status" value="1"/>
</dbReference>
<dbReference type="GO" id="GO:0016301">
    <property type="term" value="F:kinase activity"/>
    <property type="evidence" value="ECO:0007669"/>
    <property type="project" value="UniProtKB-KW"/>
</dbReference>
<evidence type="ECO:0000313" key="7">
    <source>
        <dbReference type="EMBL" id="QDZ12290.1"/>
    </source>
</evidence>
<reference evidence="7 8" key="1">
    <citation type="submission" date="2019-07" db="EMBL/GenBank/DDBJ databases">
        <title>Full genome sequence of Devosia sp. Gsoil 520.</title>
        <authorList>
            <person name="Im W.-T."/>
        </authorList>
    </citation>
    <scope>NUCLEOTIDE SEQUENCE [LARGE SCALE GENOMIC DNA]</scope>
    <source>
        <strain evidence="7 8">Gsoil 520</strain>
    </source>
</reference>
<feature type="transmembrane region" description="Helical" evidence="5">
    <location>
        <begin position="180"/>
        <end position="198"/>
    </location>
</feature>
<keyword evidence="1" id="KW-0808">Transferase</keyword>
<dbReference type="InterPro" id="IPR050482">
    <property type="entry name" value="Sensor_HK_TwoCompSys"/>
</dbReference>
<dbReference type="CDD" id="cd16917">
    <property type="entry name" value="HATPase_UhpB-NarQ-NarX-like"/>
    <property type="match status" value="1"/>
</dbReference>
<dbReference type="InterPro" id="IPR008979">
    <property type="entry name" value="Galactose-bd-like_sf"/>
</dbReference>
<dbReference type="GO" id="GO:0000160">
    <property type="term" value="P:phosphorelay signal transduction system"/>
    <property type="evidence" value="ECO:0007669"/>
    <property type="project" value="UniProtKB-KW"/>
</dbReference>
<gene>
    <name evidence="7" type="ORF">FPZ08_16970</name>
</gene>
<dbReference type="Gene3D" id="1.20.5.1930">
    <property type="match status" value="1"/>
</dbReference>
<feature type="transmembrane region" description="Helical" evidence="5">
    <location>
        <begin position="289"/>
        <end position="311"/>
    </location>
</feature>
<feature type="domain" description="Histidine kinase/HSP90-like ATPase" evidence="6">
    <location>
        <begin position="511"/>
        <end position="601"/>
    </location>
</feature>
<keyword evidence="5" id="KW-0812">Transmembrane</keyword>
<name>A0A5B8LY05_9HYPH</name>
<protein>
    <submittedName>
        <fullName evidence="7">Two-component sensor histidine kinase</fullName>
    </submittedName>
</protein>
<feature type="transmembrane region" description="Helical" evidence="5">
    <location>
        <begin position="237"/>
        <end position="257"/>
    </location>
</feature>
<dbReference type="InterPro" id="IPR036890">
    <property type="entry name" value="HATPase_C_sf"/>
</dbReference>
<dbReference type="RefSeq" id="WP_146291166.1">
    <property type="nucleotide sequence ID" value="NZ_CP042304.1"/>
</dbReference>
<dbReference type="Pfam" id="PF02518">
    <property type="entry name" value="HATPase_c"/>
    <property type="match status" value="1"/>
</dbReference>
<evidence type="ECO:0000313" key="8">
    <source>
        <dbReference type="Proteomes" id="UP000315364"/>
    </source>
</evidence>
<dbReference type="Proteomes" id="UP000315364">
    <property type="component" value="Chromosome"/>
</dbReference>
<sequence length="604" mass="65024">MRPVGVAGPALLLVALTLVLASMPAWLHLPLPDNGLVLTQAALVVDDGPVQAVTLPDTVRTPEPGRSVVRYAMTFELPAQPEQAQTVYIPAARHQLSVAVNGLVVQLPADSPWLQQAQGYTSLLRVPADYLLQGENHIVVTLRRSDAAIPFYLSPVYIERGAGLDRSPWLALAMAGQGRIAAFVLHLVVLLGLLTLWTARRHDPLFRWLALIGSTTLLATVLDIAQVLEGLASWAPAQHVLMCAFGLMALGVALSAAERPTPRWLVPTMCVLPVLLLGLGLLVGERPLLVTGISASIAIGGHIVATVLLAANFLRTGRWDQGLLAVPFFLVAWIGLGDMMVVTGLREAPFLLTNYVRPLTMLTIVVVLMRRLANSLNSLDEANDLLRNKLAEQERQLSSLHARERQRAAEAVLEDERGRLTRDLHDGLSGHLVSIIALSERGADPATIERSARAALDDLRLVINSLDVGDEDLPLALAGFRERLEPQLRRLGVGLDWSMEKLPEIGGVTPGNALSVLRIMQEAVTNALKHGPARHIRIEGRRGYGGAAVIAVANDGGGSEAARAGHGLSNMSRRARSIGGDAVFERLEGEAIMRLTLPPRLLDA</sequence>
<keyword evidence="5" id="KW-1133">Transmembrane helix</keyword>
<accession>A0A5B8LY05</accession>
<organism evidence="7 8">
    <name type="scientific">Devosia ginsengisoli</name>
    <dbReference type="NCBI Taxonomy" id="400770"/>
    <lineage>
        <taxon>Bacteria</taxon>
        <taxon>Pseudomonadati</taxon>
        <taxon>Pseudomonadota</taxon>
        <taxon>Alphaproteobacteria</taxon>
        <taxon>Hyphomicrobiales</taxon>
        <taxon>Devosiaceae</taxon>
        <taxon>Devosia</taxon>
    </lineage>
</organism>
<evidence type="ECO:0000259" key="6">
    <source>
        <dbReference type="SMART" id="SM00387"/>
    </source>
</evidence>
<dbReference type="KEGG" id="dea:FPZ08_16970"/>
<dbReference type="SUPFAM" id="SSF55874">
    <property type="entry name" value="ATPase domain of HSP90 chaperone/DNA topoisomerase II/histidine kinase"/>
    <property type="match status" value="1"/>
</dbReference>
<keyword evidence="5" id="KW-0472">Membrane</keyword>
<feature type="coiled-coil region" evidence="4">
    <location>
        <begin position="369"/>
        <end position="403"/>
    </location>
</feature>
<dbReference type="EMBL" id="CP042304">
    <property type="protein sequence ID" value="QDZ12290.1"/>
    <property type="molecule type" value="Genomic_DNA"/>
</dbReference>
<evidence type="ECO:0000256" key="4">
    <source>
        <dbReference type="SAM" id="Coils"/>
    </source>
</evidence>
<evidence type="ECO:0000256" key="3">
    <source>
        <dbReference type="ARBA" id="ARBA00023012"/>
    </source>
</evidence>
<dbReference type="OrthoDB" id="9797605at2"/>
<feature type="transmembrane region" description="Helical" evidence="5">
    <location>
        <begin position="205"/>
        <end position="225"/>
    </location>
</feature>
<feature type="transmembrane region" description="Helical" evidence="5">
    <location>
        <begin position="323"/>
        <end position="343"/>
    </location>
</feature>
<keyword evidence="8" id="KW-1185">Reference proteome</keyword>
<dbReference type="AlphaFoldDB" id="A0A5B8LY05"/>
<dbReference type="Gene3D" id="3.30.565.10">
    <property type="entry name" value="Histidine kinase-like ATPase, C-terminal domain"/>
    <property type="match status" value="1"/>
</dbReference>
<feature type="transmembrane region" description="Helical" evidence="5">
    <location>
        <begin position="264"/>
        <end position="283"/>
    </location>
</feature>
<dbReference type="InterPro" id="IPR003594">
    <property type="entry name" value="HATPase_dom"/>
</dbReference>
<keyword evidence="4" id="KW-0175">Coiled coil</keyword>
<keyword evidence="3" id="KW-0902">Two-component regulatory system</keyword>
<evidence type="ECO:0000256" key="1">
    <source>
        <dbReference type="ARBA" id="ARBA00022679"/>
    </source>
</evidence>
<evidence type="ECO:0000256" key="5">
    <source>
        <dbReference type="SAM" id="Phobius"/>
    </source>
</evidence>
<dbReference type="PANTHER" id="PTHR24421:SF58">
    <property type="entry name" value="SIGNAL TRANSDUCTION HISTIDINE-PROTEIN KINASE_PHOSPHATASE UHPB"/>
    <property type="match status" value="1"/>
</dbReference>
<evidence type="ECO:0000256" key="2">
    <source>
        <dbReference type="ARBA" id="ARBA00022777"/>
    </source>
</evidence>
<dbReference type="SMART" id="SM00387">
    <property type="entry name" value="HATPase_c"/>
    <property type="match status" value="1"/>
</dbReference>